<evidence type="ECO:0000313" key="4">
    <source>
        <dbReference type="EMBL" id="MDI5830515.1"/>
    </source>
</evidence>
<feature type="coiled-coil region" evidence="1">
    <location>
        <begin position="141"/>
        <end position="168"/>
    </location>
</feature>
<dbReference type="Proteomes" id="UP001159075">
    <property type="component" value="Unassembled WGS sequence"/>
</dbReference>
<evidence type="ECO:0000259" key="2">
    <source>
        <dbReference type="SMART" id="SM00267"/>
    </source>
</evidence>
<dbReference type="GeneID" id="75189289"/>
<keyword evidence="5" id="KW-1185">Reference proteome</keyword>
<keyword evidence="1" id="KW-0175">Coiled coil</keyword>
<dbReference type="AlphaFoldDB" id="A0A1E3UZR4"/>
<dbReference type="Pfam" id="PF00990">
    <property type="entry name" value="GGDEF"/>
    <property type="match status" value="1"/>
</dbReference>
<dbReference type="EMBL" id="JAOTLW010000002">
    <property type="protein sequence ID" value="MDI5830515.1"/>
    <property type="molecule type" value="Genomic_DNA"/>
</dbReference>
<dbReference type="Gene3D" id="3.30.70.270">
    <property type="match status" value="1"/>
</dbReference>
<protein>
    <submittedName>
        <fullName evidence="3">Diguanylate cyclase</fullName>
        <ecNumber evidence="4">2.7.7.65</ecNumber>
    </submittedName>
</protein>
<dbReference type="EC" id="2.7.7.65" evidence="4"/>
<reference evidence="3" key="1">
    <citation type="journal article" date="2019" name="Int J Environ Res Public Health">
        <title>Characterization of Chromosome-Mediated BlaOXA-894 in Shewanella xiamenensis Isolated from Pig Wastewater.</title>
        <authorList>
            <person name="Zou H."/>
            <person name="Zhou Z."/>
            <person name="Xia H."/>
            <person name="Zhao Q."/>
            <person name="Li X."/>
        </authorList>
    </citation>
    <scope>NUCLEOTIDE SEQUENCE</scope>
    <source>
        <strain evidence="3">2015oxa</strain>
    </source>
</reference>
<dbReference type="SUPFAM" id="SSF55073">
    <property type="entry name" value="Nucleotide cyclase"/>
    <property type="match status" value="1"/>
</dbReference>
<proteinExistence type="predicted"/>
<gene>
    <name evidence="3" type="ORF">E2650_09470</name>
    <name evidence="4" type="ORF">ODY93_02970</name>
</gene>
<organism evidence="3">
    <name type="scientific">Shewanella xiamenensis</name>
    <dbReference type="NCBI Taxonomy" id="332186"/>
    <lineage>
        <taxon>Bacteria</taxon>
        <taxon>Pseudomonadati</taxon>
        <taxon>Pseudomonadota</taxon>
        <taxon>Gammaproteobacteria</taxon>
        <taxon>Alteromonadales</taxon>
        <taxon>Shewanellaceae</taxon>
        <taxon>Shewanella</taxon>
    </lineage>
</organism>
<dbReference type="InterPro" id="IPR000160">
    <property type="entry name" value="GGDEF_dom"/>
</dbReference>
<reference evidence="4 5" key="3">
    <citation type="submission" date="2022-09" db="EMBL/GenBank/DDBJ databases">
        <title>The outer-membrane cytochrome OmcA is essential for infection of Shewanella oneidensis by a zebrafish-associated bacteriophage.</title>
        <authorList>
            <person name="Grenfell A.W."/>
            <person name="Intile P."/>
            <person name="Mcfarlane J."/>
            <person name="Leung D."/>
            <person name="Abdalla K."/>
            <person name="Wold M."/>
            <person name="Kees E."/>
            <person name="Gralnick J."/>
        </authorList>
    </citation>
    <scope>NUCLEOTIDE SEQUENCE [LARGE SCALE GENOMIC DNA]</scope>
    <source>
        <strain evidence="4 5">NF-5</strain>
    </source>
</reference>
<dbReference type="Proteomes" id="UP001152518">
    <property type="component" value="Unassembled WGS sequence"/>
</dbReference>
<dbReference type="EMBL" id="SUNE01000005">
    <property type="protein sequence ID" value="MDG5900113.1"/>
    <property type="molecule type" value="Genomic_DNA"/>
</dbReference>
<dbReference type="InterPro" id="IPR043128">
    <property type="entry name" value="Rev_trsase/Diguanyl_cyclase"/>
</dbReference>
<dbReference type="InterPro" id="IPR029787">
    <property type="entry name" value="Nucleotide_cyclase"/>
</dbReference>
<keyword evidence="4" id="KW-0808">Transferase</keyword>
<dbReference type="RefSeq" id="WP_037428125.1">
    <property type="nucleotide sequence ID" value="NZ_AP025014.1"/>
</dbReference>
<evidence type="ECO:0000313" key="5">
    <source>
        <dbReference type="Proteomes" id="UP001159075"/>
    </source>
</evidence>
<keyword evidence="4" id="KW-0548">Nucleotidyltransferase</keyword>
<evidence type="ECO:0000256" key="1">
    <source>
        <dbReference type="SAM" id="Coils"/>
    </source>
</evidence>
<accession>A0A1E3UZR4</accession>
<sequence>MIYSFRNSGFRDPETGVYNQTYFMEVFNREWHRHIREQQSLALLYLCPHIHETVKQPHLLEFFTKQVQEALLRATDLIARLDHNHFALGLFNIDEAGTEVVLNRIADHIQEFNQEFGKTHKLKIDYKLAACLCLPTQEQKIESIFNNVSKLSQELERKQQQSQALVKLQ</sequence>
<comment type="caution">
    <text evidence="3">The sequence shown here is derived from an EMBL/GenBank/DDBJ whole genome shotgun (WGS) entry which is preliminary data.</text>
</comment>
<evidence type="ECO:0000313" key="3">
    <source>
        <dbReference type="EMBL" id="MDG5900113.1"/>
    </source>
</evidence>
<name>A0A1E3UZR4_9GAMM</name>
<dbReference type="OrthoDB" id="6259535at2"/>
<feature type="domain" description="GGDEF" evidence="2">
    <location>
        <begin position="1"/>
        <end position="165"/>
    </location>
</feature>
<dbReference type="GO" id="GO:0052621">
    <property type="term" value="F:diguanylate cyclase activity"/>
    <property type="evidence" value="ECO:0007669"/>
    <property type="project" value="UniProtKB-EC"/>
</dbReference>
<reference evidence="3" key="2">
    <citation type="submission" date="2019-04" db="EMBL/GenBank/DDBJ databases">
        <authorList>
            <person name="Zou H."/>
        </authorList>
    </citation>
    <scope>NUCLEOTIDE SEQUENCE</scope>
    <source>
        <strain evidence="3">2015oxa</strain>
    </source>
</reference>
<dbReference type="SMART" id="SM00267">
    <property type="entry name" value="GGDEF"/>
    <property type="match status" value="1"/>
</dbReference>